<evidence type="ECO:0000313" key="2">
    <source>
        <dbReference type="EMBL" id="MEV0974234.1"/>
    </source>
</evidence>
<keyword evidence="1" id="KW-1133">Transmembrane helix</keyword>
<dbReference type="EMBL" id="JBFALK010000028">
    <property type="protein sequence ID" value="MEV0974234.1"/>
    <property type="molecule type" value="Genomic_DNA"/>
</dbReference>
<gene>
    <name evidence="2" type="ORF">AB0I59_37045</name>
</gene>
<reference evidence="2 3" key="1">
    <citation type="submission" date="2024-06" db="EMBL/GenBank/DDBJ databases">
        <title>The Natural Products Discovery Center: Release of the First 8490 Sequenced Strains for Exploring Actinobacteria Biosynthetic Diversity.</title>
        <authorList>
            <person name="Kalkreuter E."/>
            <person name="Kautsar S.A."/>
            <person name="Yang D."/>
            <person name="Bader C.D."/>
            <person name="Teijaro C.N."/>
            <person name="Fluegel L."/>
            <person name="Davis C.M."/>
            <person name="Simpson J.R."/>
            <person name="Lauterbach L."/>
            <person name="Steele A.D."/>
            <person name="Gui C."/>
            <person name="Meng S."/>
            <person name="Li G."/>
            <person name="Viehrig K."/>
            <person name="Ye F."/>
            <person name="Su P."/>
            <person name="Kiefer A.F."/>
            <person name="Nichols A."/>
            <person name="Cepeda A.J."/>
            <person name="Yan W."/>
            <person name="Fan B."/>
            <person name="Jiang Y."/>
            <person name="Adhikari A."/>
            <person name="Zheng C.-J."/>
            <person name="Schuster L."/>
            <person name="Cowan T.M."/>
            <person name="Smanski M.J."/>
            <person name="Chevrette M.G."/>
            <person name="De Carvalho L.P.S."/>
            <person name="Shen B."/>
        </authorList>
    </citation>
    <scope>NUCLEOTIDE SEQUENCE [LARGE SCALE GENOMIC DNA]</scope>
    <source>
        <strain evidence="2 3">NPDC050100</strain>
    </source>
</reference>
<keyword evidence="1" id="KW-0812">Transmembrane</keyword>
<keyword evidence="3" id="KW-1185">Reference proteome</keyword>
<evidence type="ECO:0000313" key="3">
    <source>
        <dbReference type="Proteomes" id="UP001551675"/>
    </source>
</evidence>
<organism evidence="2 3">
    <name type="scientific">Microtetraspora glauca</name>
    <dbReference type="NCBI Taxonomy" id="1996"/>
    <lineage>
        <taxon>Bacteria</taxon>
        <taxon>Bacillati</taxon>
        <taxon>Actinomycetota</taxon>
        <taxon>Actinomycetes</taxon>
        <taxon>Streptosporangiales</taxon>
        <taxon>Streptosporangiaceae</taxon>
        <taxon>Microtetraspora</taxon>
    </lineage>
</organism>
<feature type="transmembrane region" description="Helical" evidence="1">
    <location>
        <begin position="155"/>
        <end position="173"/>
    </location>
</feature>
<accession>A0ABV3GRL6</accession>
<comment type="caution">
    <text evidence="2">The sequence shown here is derived from an EMBL/GenBank/DDBJ whole genome shotgun (WGS) entry which is preliminary data.</text>
</comment>
<name>A0ABV3GRL6_MICGL</name>
<feature type="transmembrane region" description="Helical" evidence="1">
    <location>
        <begin position="200"/>
        <end position="217"/>
    </location>
</feature>
<feature type="transmembrane region" description="Helical" evidence="1">
    <location>
        <begin position="48"/>
        <end position="67"/>
    </location>
</feature>
<dbReference type="Proteomes" id="UP001551675">
    <property type="component" value="Unassembled WGS sequence"/>
</dbReference>
<dbReference type="RefSeq" id="WP_358140596.1">
    <property type="nucleotide sequence ID" value="NZ_JBFALK010000028.1"/>
</dbReference>
<feature type="transmembrane region" description="Helical" evidence="1">
    <location>
        <begin position="224"/>
        <end position="250"/>
    </location>
</feature>
<proteinExistence type="predicted"/>
<keyword evidence="1" id="KW-0472">Membrane</keyword>
<feature type="transmembrane region" description="Helical" evidence="1">
    <location>
        <begin position="128"/>
        <end position="148"/>
    </location>
</feature>
<feature type="transmembrane region" description="Helical" evidence="1">
    <location>
        <begin position="93"/>
        <end position="116"/>
    </location>
</feature>
<sequence length="482" mass="51200">MNRSLVLFEARRLLRSPILWGAVVLALAMAFAQRAPWLPDMTMVTIDTVTASTIVGAAVMIVTNLAAGRDRRHGLPETLAAVPGRAAARTRAVIVAAPVVAALAAAVMIFLHLLVVSLSDTAAGRPDIYEALGGVALAALAATAGAALGRWTPWLIMPPILIFTVAFTMLGNSRGEYGGWFLPVIPGHSVEWGPRPTGPHLAYLIAAAVLLAAVALLRHGPRPVRVVVALAALAVAVPTGAAATAGAPVLPWTVPHFTPRLPEQVCEKRDGVTYCVFPDYLPWIPVWVEAVRPIVSAVPREAVERIPVVRQNTVATAGEMRDPRTWVVWSTDPAQHRTLLVGEMAAAVTGLDDDDDVCDGLGRARTVVALWLAARAGTVLDIPETWGFPGPDDSPKGWTHVVLGDGGAGLSMPGRLYGTRYGAAEVGYARRLLARPDAVERVRANWDTLTDPRTTVEQALPSLGLRSEFPATVKDETCADAR</sequence>
<evidence type="ECO:0008006" key="4">
    <source>
        <dbReference type="Google" id="ProtNLM"/>
    </source>
</evidence>
<evidence type="ECO:0000256" key="1">
    <source>
        <dbReference type="SAM" id="Phobius"/>
    </source>
</evidence>
<protein>
    <recommendedName>
        <fullName evidence="4">ABC transporter permease</fullName>
    </recommendedName>
</protein>